<dbReference type="InterPro" id="IPR050834">
    <property type="entry name" value="Glycosyltransf_2"/>
</dbReference>
<keyword evidence="2" id="KW-0328">Glycosyltransferase</keyword>
<organism evidence="5 6">
    <name type="scientific">Pectobacterium actinidiae</name>
    <dbReference type="NCBI Taxonomy" id="1507808"/>
    <lineage>
        <taxon>Bacteria</taxon>
        <taxon>Pseudomonadati</taxon>
        <taxon>Pseudomonadota</taxon>
        <taxon>Gammaproteobacteria</taxon>
        <taxon>Enterobacterales</taxon>
        <taxon>Pectobacteriaceae</taxon>
        <taxon>Pectobacterium</taxon>
    </lineage>
</organism>
<evidence type="ECO:0000313" key="6">
    <source>
        <dbReference type="Proteomes" id="UP000189286"/>
    </source>
</evidence>
<dbReference type="AlphaFoldDB" id="A0A1V2R7S3"/>
<accession>A0A1V2R7S3</accession>
<proteinExistence type="inferred from homology"/>
<dbReference type="InterPro" id="IPR001173">
    <property type="entry name" value="Glyco_trans_2-like"/>
</dbReference>
<dbReference type="InterPro" id="IPR029044">
    <property type="entry name" value="Nucleotide-diphossugar_trans"/>
</dbReference>
<evidence type="ECO:0000256" key="3">
    <source>
        <dbReference type="ARBA" id="ARBA00022679"/>
    </source>
</evidence>
<comment type="similarity">
    <text evidence="1">Belongs to the glycosyltransferase 2 family.</text>
</comment>
<name>A0A1V2R7S3_9GAMM</name>
<dbReference type="RefSeq" id="WP_039356734.1">
    <property type="nucleotide sequence ID" value="NZ_JRMH01000001.1"/>
</dbReference>
<evidence type="ECO:0000313" key="5">
    <source>
        <dbReference type="EMBL" id="ONK08493.1"/>
    </source>
</evidence>
<dbReference type="EMBL" id="MPUJ01000002">
    <property type="protein sequence ID" value="ONK08493.1"/>
    <property type="molecule type" value="Genomic_DNA"/>
</dbReference>
<evidence type="ECO:0000259" key="4">
    <source>
        <dbReference type="Pfam" id="PF00535"/>
    </source>
</evidence>
<reference evidence="6" key="1">
    <citation type="submission" date="2016-11" db="EMBL/GenBank/DDBJ databases">
        <authorList>
            <person name="Panda P."/>
            <person name="Visnovsky S."/>
            <person name="Pitman A."/>
        </authorList>
    </citation>
    <scope>NUCLEOTIDE SEQUENCE [LARGE SCALE GENOMIC DNA]</scope>
    <source>
        <strain evidence="6">ICMP 9972</strain>
    </source>
</reference>
<dbReference type="Gene3D" id="3.90.550.10">
    <property type="entry name" value="Spore Coat Polysaccharide Biosynthesis Protein SpsA, Chain A"/>
    <property type="match status" value="1"/>
</dbReference>
<protein>
    <recommendedName>
        <fullName evidence="4">Glycosyltransferase 2-like domain-containing protein</fullName>
    </recommendedName>
</protein>
<evidence type="ECO:0000256" key="2">
    <source>
        <dbReference type="ARBA" id="ARBA00022676"/>
    </source>
</evidence>
<dbReference type="PANTHER" id="PTHR43685">
    <property type="entry name" value="GLYCOSYLTRANSFERASE"/>
    <property type="match status" value="1"/>
</dbReference>
<dbReference type="PANTHER" id="PTHR43685:SF5">
    <property type="entry name" value="GLYCOSYLTRANSFERASE EPSE-RELATED"/>
    <property type="match status" value="1"/>
</dbReference>
<comment type="caution">
    <text evidence="5">The sequence shown here is derived from an EMBL/GenBank/DDBJ whole genome shotgun (WGS) entry which is preliminary data.</text>
</comment>
<evidence type="ECO:0000256" key="1">
    <source>
        <dbReference type="ARBA" id="ARBA00006739"/>
    </source>
</evidence>
<dbReference type="Pfam" id="PF00535">
    <property type="entry name" value="Glycos_transf_2"/>
    <property type="match status" value="1"/>
</dbReference>
<sequence>MNNDFKFSVLMSIYKNETPDNFDESLASLFEQKLKPDEVVIVIDGPVEVSIFDVINKWMNYLDLVVIPLKENVGLGKALNVGLDVCKYELVARMDTDDISEPERFFKQINHMRNNPDVFLLGTSVEEYDERMKNSLGIKKVPISHNEALHFSKKRNPFNHMSVIFKKSAIINVGGYQDHKFMEDYNLWLRVIAAGYHIENLPDVLLKVRFDQKSINRRSGLSYILSEIKLFKLKYKLKAQPLTPLLITCFLRCIPRVLPGFLLSKIYKFNRKNTL</sequence>
<dbReference type="OrthoDB" id="9801954at2"/>
<gene>
    <name evidence="5" type="ORF">BSK71_04500</name>
</gene>
<dbReference type="Proteomes" id="UP000189286">
    <property type="component" value="Unassembled WGS sequence"/>
</dbReference>
<feature type="domain" description="Glycosyltransferase 2-like" evidence="4">
    <location>
        <begin position="8"/>
        <end position="165"/>
    </location>
</feature>
<dbReference type="GO" id="GO:0016757">
    <property type="term" value="F:glycosyltransferase activity"/>
    <property type="evidence" value="ECO:0007669"/>
    <property type="project" value="UniProtKB-KW"/>
</dbReference>
<dbReference type="SUPFAM" id="SSF53448">
    <property type="entry name" value="Nucleotide-diphospho-sugar transferases"/>
    <property type="match status" value="1"/>
</dbReference>
<keyword evidence="3" id="KW-0808">Transferase</keyword>